<evidence type="ECO:0000313" key="1">
    <source>
        <dbReference type="EMBL" id="MET3870117.1"/>
    </source>
</evidence>
<protein>
    <submittedName>
        <fullName evidence="1">DNA-binding HxlR family transcriptional regulator</fullName>
    </submittedName>
</protein>
<proteinExistence type="predicted"/>
<comment type="caution">
    <text evidence="1">The sequence shown here is derived from an EMBL/GenBank/DDBJ whole genome shotgun (WGS) entry which is preliminary data.</text>
</comment>
<keyword evidence="2" id="KW-1185">Reference proteome</keyword>
<dbReference type="Proteomes" id="UP001549119">
    <property type="component" value="Unassembled WGS sequence"/>
</dbReference>
<dbReference type="EMBL" id="JBEPNW010000008">
    <property type="protein sequence ID" value="MET3870117.1"/>
    <property type="molecule type" value="Genomic_DNA"/>
</dbReference>
<dbReference type="GO" id="GO:0003677">
    <property type="term" value="F:DNA binding"/>
    <property type="evidence" value="ECO:0007669"/>
    <property type="project" value="UniProtKB-KW"/>
</dbReference>
<reference evidence="1 2" key="1">
    <citation type="submission" date="2024-06" db="EMBL/GenBank/DDBJ databases">
        <title>Genomics of switchgrass bacterial isolates.</title>
        <authorList>
            <person name="Shade A."/>
        </authorList>
    </citation>
    <scope>NUCLEOTIDE SEQUENCE [LARGE SCALE GENOMIC DNA]</scope>
    <source>
        <strain evidence="1 2">PvP084</strain>
    </source>
</reference>
<name>A0ABV2NU97_9HYPH</name>
<accession>A0ABV2NU97</accession>
<gene>
    <name evidence="1" type="ORF">ABIC20_007502</name>
</gene>
<organism evidence="1 2">
    <name type="scientific">Methylobacterium radiotolerans</name>
    <dbReference type="NCBI Taxonomy" id="31998"/>
    <lineage>
        <taxon>Bacteria</taxon>
        <taxon>Pseudomonadati</taxon>
        <taxon>Pseudomonadota</taxon>
        <taxon>Alphaproteobacteria</taxon>
        <taxon>Hyphomicrobiales</taxon>
        <taxon>Methylobacteriaceae</taxon>
        <taxon>Methylobacterium</taxon>
    </lineage>
</organism>
<keyword evidence="1" id="KW-0238">DNA-binding</keyword>
<sequence length="99" mass="10862">MAETFAGTEKQHEIMNLVFAAADGSRDIGFHELKACLSYGAGITDQALQYSLRYLDRHGLIARKYGERRKLTIAPTLLAYQMLRSNSGAAMDLDPAPSA</sequence>
<dbReference type="RefSeq" id="WP_209651040.1">
    <property type="nucleotide sequence ID" value="NZ_JBEPNV010000005.1"/>
</dbReference>
<evidence type="ECO:0000313" key="2">
    <source>
        <dbReference type="Proteomes" id="UP001549119"/>
    </source>
</evidence>